<reference evidence="2" key="2">
    <citation type="submission" date="2020-09" db="EMBL/GenBank/DDBJ databases">
        <authorList>
            <person name="Sun Q."/>
            <person name="Ohkuma M."/>
        </authorList>
    </citation>
    <scope>NUCLEOTIDE SEQUENCE</scope>
    <source>
        <strain evidence="2">JCM 3091</strain>
    </source>
</reference>
<dbReference type="EMBL" id="BMQC01000002">
    <property type="protein sequence ID" value="GGK19725.1"/>
    <property type="molecule type" value="Genomic_DNA"/>
</dbReference>
<protein>
    <submittedName>
        <fullName evidence="2">Uncharacterized protein</fullName>
    </submittedName>
</protein>
<evidence type="ECO:0000313" key="3">
    <source>
        <dbReference type="Proteomes" id="UP000662200"/>
    </source>
</evidence>
<comment type="caution">
    <text evidence="2">The sequence shown here is derived from an EMBL/GenBank/DDBJ whole genome shotgun (WGS) entry which is preliminary data.</text>
</comment>
<keyword evidence="3" id="KW-1185">Reference proteome</keyword>
<proteinExistence type="predicted"/>
<gene>
    <name evidence="2" type="ORF">GCM10010124_10410</name>
</gene>
<evidence type="ECO:0000313" key="2">
    <source>
        <dbReference type="EMBL" id="GGK19725.1"/>
    </source>
</evidence>
<dbReference type="RefSeq" id="WP_189113001.1">
    <property type="nucleotide sequence ID" value="NZ_BMQC01000002.1"/>
</dbReference>
<keyword evidence="1" id="KW-0732">Signal</keyword>
<feature type="signal peptide" evidence="1">
    <location>
        <begin position="1"/>
        <end position="29"/>
    </location>
</feature>
<reference evidence="2" key="1">
    <citation type="journal article" date="2014" name="Int. J. Syst. Evol. Microbiol.">
        <title>Complete genome sequence of Corynebacterium casei LMG S-19264T (=DSM 44701T), isolated from a smear-ripened cheese.</title>
        <authorList>
            <consortium name="US DOE Joint Genome Institute (JGI-PGF)"/>
            <person name="Walter F."/>
            <person name="Albersmeier A."/>
            <person name="Kalinowski J."/>
            <person name="Ruckert C."/>
        </authorList>
    </citation>
    <scope>NUCLEOTIDE SEQUENCE</scope>
    <source>
        <strain evidence="2">JCM 3091</strain>
    </source>
</reference>
<dbReference type="AlphaFoldDB" id="A0A8J3FH41"/>
<name>A0A8J3FH41_9ACTN</name>
<evidence type="ECO:0000256" key="1">
    <source>
        <dbReference type="SAM" id="SignalP"/>
    </source>
</evidence>
<organism evidence="2 3">
    <name type="scientific">Pilimelia terevasa</name>
    <dbReference type="NCBI Taxonomy" id="53372"/>
    <lineage>
        <taxon>Bacteria</taxon>
        <taxon>Bacillati</taxon>
        <taxon>Actinomycetota</taxon>
        <taxon>Actinomycetes</taxon>
        <taxon>Micromonosporales</taxon>
        <taxon>Micromonosporaceae</taxon>
        <taxon>Pilimelia</taxon>
    </lineage>
</organism>
<accession>A0A8J3FH41</accession>
<feature type="chain" id="PRO_5035289885" evidence="1">
    <location>
        <begin position="30"/>
        <end position="123"/>
    </location>
</feature>
<sequence>MKTTTARRATAAVAASAAAVIGLPSAASAASTVVPVGPAYGLQCVTQYASSFVRGEGWIVTGSGANFQLRYAGVQIAGSGAQVASFAAETRPGFPNWRGPGYYSFCARNNGSNGSAFISIDTW</sequence>
<dbReference type="Proteomes" id="UP000662200">
    <property type="component" value="Unassembled WGS sequence"/>
</dbReference>